<feature type="transmembrane region" description="Helical" evidence="8">
    <location>
        <begin position="21"/>
        <end position="45"/>
    </location>
</feature>
<dbReference type="GO" id="GO:0005886">
    <property type="term" value="C:plasma membrane"/>
    <property type="evidence" value="ECO:0007669"/>
    <property type="project" value="UniProtKB-SubCell"/>
</dbReference>
<evidence type="ECO:0000259" key="9">
    <source>
        <dbReference type="PROSITE" id="PS51123"/>
    </source>
</evidence>
<evidence type="ECO:0000256" key="1">
    <source>
        <dbReference type="ARBA" id="ARBA00004162"/>
    </source>
</evidence>
<dbReference type="SUPFAM" id="SSF103088">
    <property type="entry name" value="OmpA-like"/>
    <property type="match status" value="1"/>
</dbReference>
<accession>A0A286BXT5</accession>
<evidence type="ECO:0000313" key="11">
    <source>
        <dbReference type="Proteomes" id="UP000219271"/>
    </source>
</evidence>
<evidence type="ECO:0000256" key="3">
    <source>
        <dbReference type="ARBA" id="ARBA00022475"/>
    </source>
</evidence>
<evidence type="ECO:0000256" key="2">
    <source>
        <dbReference type="ARBA" id="ARBA00008914"/>
    </source>
</evidence>
<name>A0A286BXT5_9GAMM</name>
<evidence type="ECO:0000256" key="5">
    <source>
        <dbReference type="ARBA" id="ARBA00022989"/>
    </source>
</evidence>
<dbReference type="CDD" id="cd07185">
    <property type="entry name" value="OmpA_C-like"/>
    <property type="match status" value="1"/>
</dbReference>
<dbReference type="PANTHER" id="PTHR30329">
    <property type="entry name" value="STATOR ELEMENT OF FLAGELLAR MOTOR COMPLEX"/>
    <property type="match status" value="1"/>
</dbReference>
<dbReference type="AlphaFoldDB" id="A0A286BXT5"/>
<dbReference type="RefSeq" id="WP_097096842.1">
    <property type="nucleotide sequence ID" value="NZ_OCMY01000001.1"/>
</dbReference>
<evidence type="ECO:0000313" key="10">
    <source>
        <dbReference type="EMBL" id="SOD38983.1"/>
    </source>
</evidence>
<sequence>MKKDTPIIVRKRKKHKHAHHGGTWKIAYADFMTAMMAFFLVMWLLSQSDPTQREQIADYFRVPLKPALAQGNKTSLSDSVIPGGGDDLVKKDGEVFKKQMDAVSRQQALESLRQAKKKLQQMIQTDPRLNNFKSNILLTLTNDGLLIQITDSQNRPMFKIGSEIPESYMNGILQALVPLLNELPNKISLTGHTDSLPYSGGVGGYSNWELSTGRANAVRRVLVSAGLSDERFLRVIGNASHLPLEDVAPDDPRNRRISILVLSRSKEQAIRSETRSVQPVPEVPEMAEINGAQLKEVQGYTDGRE</sequence>
<keyword evidence="6 7" id="KW-0472">Membrane</keyword>
<organism evidence="10 11">
    <name type="scientific">Candidatus Pantoea floridensis</name>
    <dbReference type="NCBI Taxonomy" id="1938870"/>
    <lineage>
        <taxon>Bacteria</taxon>
        <taxon>Pseudomonadati</taxon>
        <taxon>Pseudomonadota</taxon>
        <taxon>Gammaproteobacteria</taxon>
        <taxon>Enterobacterales</taxon>
        <taxon>Erwiniaceae</taxon>
        <taxon>Pantoea</taxon>
    </lineage>
</organism>
<proteinExistence type="inferred from homology"/>
<protein>
    <submittedName>
        <fullName evidence="10">Chemotaxis protein MotB</fullName>
    </submittedName>
</protein>
<dbReference type="Pfam" id="PF00691">
    <property type="entry name" value="OmpA"/>
    <property type="match status" value="1"/>
</dbReference>
<evidence type="ECO:0000256" key="8">
    <source>
        <dbReference type="SAM" id="Phobius"/>
    </source>
</evidence>
<dbReference type="NCBIfam" id="NF006548">
    <property type="entry name" value="PRK09041.1"/>
    <property type="match status" value="1"/>
</dbReference>
<reference evidence="11" key="1">
    <citation type="submission" date="2017-09" db="EMBL/GenBank/DDBJ databases">
        <authorList>
            <person name="Varghese N."/>
            <person name="Submissions S."/>
        </authorList>
    </citation>
    <scope>NUCLEOTIDE SEQUENCE [LARGE SCALE GENOMIC DNA]</scope>
    <source>
        <strain evidence="11">JKS000234</strain>
    </source>
</reference>
<dbReference type="PROSITE" id="PS51123">
    <property type="entry name" value="OMPA_2"/>
    <property type="match status" value="1"/>
</dbReference>
<dbReference type="InterPro" id="IPR036737">
    <property type="entry name" value="OmpA-like_sf"/>
</dbReference>
<evidence type="ECO:0000256" key="4">
    <source>
        <dbReference type="ARBA" id="ARBA00022692"/>
    </source>
</evidence>
<dbReference type="Pfam" id="PF13677">
    <property type="entry name" value="MotB_plug"/>
    <property type="match status" value="1"/>
</dbReference>
<dbReference type="InterPro" id="IPR050330">
    <property type="entry name" value="Bact_OuterMem_StrucFunc"/>
</dbReference>
<comment type="similarity">
    <text evidence="2">Belongs to the MotB family.</text>
</comment>
<dbReference type="OrthoDB" id="9809186at2"/>
<keyword evidence="3" id="KW-1003">Cell membrane</keyword>
<gene>
    <name evidence="10" type="ORF">SAMN06273570_3420</name>
</gene>
<keyword evidence="11" id="KW-1185">Reference proteome</keyword>
<dbReference type="InterPro" id="IPR025713">
    <property type="entry name" value="MotB-like_N_dom"/>
</dbReference>
<dbReference type="Proteomes" id="UP000219271">
    <property type="component" value="Unassembled WGS sequence"/>
</dbReference>
<evidence type="ECO:0000256" key="6">
    <source>
        <dbReference type="ARBA" id="ARBA00023136"/>
    </source>
</evidence>
<comment type="subcellular location">
    <subcellularLocation>
        <location evidence="1">Cell membrane</location>
        <topology evidence="1">Single-pass membrane protein</topology>
    </subcellularLocation>
</comment>
<feature type="domain" description="OmpA-like" evidence="9">
    <location>
        <begin position="145"/>
        <end position="265"/>
    </location>
</feature>
<dbReference type="InterPro" id="IPR006665">
    <property type="entry name" value="OmpA-like"/>
</dbReference>
<dbReference type="PANTHER" id="PTHR30329:SF18">
    <property type="entry name" value="MOTILITY PROTEIN B"/>
    <property type="match status" value="1"/>
</dbReference>
<evidence type="ECO:0000256" key="7">
    <source>
        <dbReference type="PROSITE-ProRule" id="PRU00473"/>
    </source>
</evidence>
<keyword evidence="5 8" id="KW-1133">Transmembrane helix</keyword>
<dbReference type="Gene3D" id="3.30.1330.60">
    <property type="entry name" value="OmpA-like domain"/>
    <property type="match status" value="1"/>
</dbReference>
<keyword evidence="4 8" id="KW-0812">Transmembrane</keyword>
<dbReference type="EMBL" id="OCMY01000001">
    <property type="protein sequence ID" value="SOD38983.1"/>
    <property type="molecule type" value="Genomic_DNA"/>
</dbReference>